<accession>A0A6N8U8D1</accession>
<dbReference type="AlphaFoldDB" id="A0A6N8U8D1"/>
<feature type="transmembrane region" description="Helical" evidence="1">
    <location>
        <begin position="47"/>
        <end position="64"/>
    </location>
</feature>
<evidence type="ECO:0000256" key="1">
    <source>
        <dbReference type="SAM" id="Phobius"/>
    </source>
</evidence>
<dbReference type="RefSeq" id="WP_160625575.1">
    <property type="nucleotide sequence ID" value="NZ_WUUQ01000004.1"/>
</dbReference>
<name>A0A6N8U8D1_9FIRM</name>
<evidence type="ECO:0000313" key="3">
    <source>
        <dbReference type="Proteomes" id="UP000434036"/>
    </source>
</evidence>
<protein>
    <submittedName>
        <fullName evidence="2">Uncharacterized protein</fullName>
    </submittedName>
</protein>
<evidence type="ECO:0000313" key="2">
    <source>
        <dbReference type="EMBL" id="MXQ74182.1"/>
    </source>
</evidence>
<proteinExistence type="predicted"/>
<keyword evidence="1" id="KW-1133">Transmembrane helix</keyword>
<keyword evidence="1" id="KW-0472">Membrane</keyword>
<reference evidence="2 3" key="1">
    <citation type="submission" date="2019-12" db="EMBL/GenBank/DDBJ databases">
        <authorList>
            <person name="Yang R."/>
        </authorList>
    </citation>
    <scope>NUCLEOTIDE SEQUENCE [LARGE SCALE GENOMIC DNA]</scope>
    <source>
        <strain evidence="2 3">DONG20-135</strain>
    </source>
</reference>
<reference evidence="2 3" key="2">
    <citation type="submission" date="2020-01" db="EMBL/GenBank/DDBJ databases">
        <title>Clostridiaceae sp. nov. isolated from the gut of human by culturomics.</title>
        <authorList>
            <person name="Chang Y."/>
        </authorList>
    </citation>
    <scope>NUCLEOTIDE SEQUENCE [LARGE SCALE GENOMIC DNA]</scope>
    <source>
        <strain evidence="2 3">DONG20-135</strain>
    </source>
</reference>
<gene>
    <name evidence="2" type="ORF">GSF08_09565</name>
</gene>
<comment type="caution">
    <text evidence="2">The sequence shown here is derived from an EMBL/GenBank/DDBJ whole genome shotgun (WGS) entry which is preliminary data.</text>
</comment>
<dbReference type="EMBL" id="WUUQ01000004">
    <property type="protein sequence ID" value="MXQ74182.1"/>
    <property type="molecule type" value="Genomic_DNA"/>
</dbReference>
<dbReference type="Proteomes" id="UP000434036">
    <property type="component" value="Unassembled WGS sequence"/>
</dbReference>
<sequence>MDIRSKKLKTRNLPEPREAIDKINAKPYVFIALFLFIGLYMFFMTSYLWGIFMIAIFLYYLVFVKNKILTEFYEDYIVFYNEKDAEECYIVFYDEIKSWSYEVGRFATDTVQITFKNGKRIAFDCLSKRKMKRYLSEHVGEMTKKKSTAVK</sequence>
<feature type="transmembrane region" description="Helical" evidence="1">
    <location>
        <begin position="25"/>
        <end position="41"/>
    </location>
</feature>
<keyword evidence="1" id="KW-0812">Transmembrane</keyword>
<organism evidence="2 3">
    <name type="scientific">Copranaerobaculum intestinale</name>
    <dbReference type="NCBI Taxonomy" id="2692629"/>
    <lineage>
        <taxon>Bacteria</taxon>
        <taxon>Bacillati</taxon>
        <taxon>Bacillota</taxon>
        <taxon>Erysipelotrichia</taxon>
        <taxon>Erysipelotrichales</taxon>
        <taxon>Erysipelotrichaceae</taxon>
        <taxon>Copranaerobaculum</taxon>
    </lineage>
</organism>
<keyword evidence="3" id="KW-1185">Reference proteome</keyword>